<comment type="caution">
    <text evidence="2">The sequence shown here is derived from an EMBL/GenBank/DDBJ whole genome shotgun (WGS) entry which is preliminary data.</text>
</comment>
<gene>
    <name evidence="2" type="ORF">AMECASPLE_029335</name>
</gene>
<accession>A0ABV0Y5Y5</accession>
<evidence type="ECO:0000313" key="3">
    <source>
        <dbReference type="Proteomes" id="UP001469553"/>
    </source>
</evidence>
<dbReference type="EMBL" id="JAHRIP010022153">
    <property type="protein sequence ID" value="MEQ2289069.1"/>
    <property type="molecule type" value="Genomic_DNA"/>
</dbReference>
<proteinExistence type="predicted"/>
<reference evidence="2 3" key="1">
    <citation type="submission" date="2021-06" db="EMBL/GenBank/DDBJ databases">
        <authorList>
            <person name="Palmer J.M."/>
        </authorList>
    </citation>
    <scope>NUCLEOTIDE SEQUENCE [LARGE SCALE GENOMIC DNA]</scope>
    <source>
        <strain evidence="2 3">AS_MEX2019</strain>
        <tissue evidence="2">Muscle</tissue>
    </source>
</reference>
<evidence type="ECO:0000313" key="2">
    <source>
        <dbReference type="EMBL" id="MEQ2289069.1"/>
    </source>
</evidence>
<organism evidence="2 3">
    <name type="scientific">Ameca splendens</name>
    <dbReference type="NCBI Taxonomy" id="208324"/>
    <lineage>
        <taxon>Eukaryota</taxon>
        <taxon>Metazoa</taxon>
        <taxon>Chordata</taxon>
        <taxon>Craniata</taxon>
        <taxon>Vertebrata</taxon>
        <taxon>Euteleostomi</taxon>
        <taxon>Actinopterygii</taxon>
        <taxon>Neopterygii</taxon>
        <taxon>Teleostei</taxon>
        <taxon>Neoteleostei</taxon>
        <taxon>Acanthomorphata</taxon>
        <taxon>Ovalentaria</taxon>
        <taxon>Atherinomorphae</taxon>
        <taxon>Cyprinodontiformes</taxon>
        <taxon>Goodeidae</taxon>
        <taxon>Ameca</taxon>
    </lineage>
</organism>
<name>A0ABV0Y5Y5_9TELE</name>
<dbReference type="Proteomes" id="UP001469553">
    <property type="component" value="Unassembled WGS sequence"/>
</dbReference>
<evidence type="ECO:0000256" key="1">
    <source>
        <dbReference type="SAM" id="MobiDB-lite"/>
    </source>
</evidence>
<protein>
    <submittedName>
        <fullName evidence="2">Uncharacterized protein</fullName>
    </submittedName>
</protein>
<feature type="compositionally biased region" description="Acidic residues" evidence="1">
    <location>
        <begin position="84"/>
        <end position="101"/>
    </location>
</feature>
<sequence>MAELLKSLLMRFTKRELLHDVTPLQIEQLDITNTQPRVNPRAVDIGIRPESFLKELHWQNRPIVGEFSVLQFKKVCVGGSIQNGEEDSGEEPLDFETDDMS</sequence>
<feature type="region of interest" description="Disordered" evidence="1">
    <location>
        <begin position="80"/>
        <end position="101"/>
    </location>
</feature>
<keyword evidence="3" id="KW-1185">Reference proteome</keyword>